<sequence length="60" mass="6955">MCSTFLLKGDVDSRNNARVAWDTVCLTKEQGGLEVKDLYVWNKACSLRLIWMLFFRPESV</sequence>
<organism evidence="1">
    <name type="scientific">Brassica oleracea</name>
    <name type="common">Wild cabbage</name>
    <dbReference type="NCBI Taxonomy" id="3712"/>
    <lineage>
        <taxon>Eukaryota</taxon>
        <taxon>Viridiplantae</taxon>
        <taxon>Streptophyta</taxon>
        <taxon>Embryophyta</taxon>
        <taxon>Tracheophyta</taxon>
        <taxon>Spermatophyta</taxon>
        <taxon>Magnoliopsida</taxon>
        <taxon>eudicotyledons</taxon>
        <taxon>Gunneridae</taxon>
        <taxon>Pentapetalae</taxon>
        <taxon>rosids</taxon>
        <taxon>malvids</taxon>
        <taxon>Brassicales</taxon>
        <taxon>Brassicaceae</taxon>
        <taxon>Brassiceae</taxon>
        <taxon>Brassica</taxon>
    </lineage>
</organism>
<reference evidence="1" key="1">
    <citation type="submission" date="2018-11" db="EMBL/GenBank/DDBJ databases">
        <authorList>
            <consortium name="Genoscope - CEA"/>
            <person name="William W."/>
        </authorList>
    </citation>
    <scope>NUCLEOTIDE SEQUENCE</scope>
</reference>
<evidence type="ECO:0000313" key="1">
    <source>
        <dbReference type="EMBL" id="VDD08681.1"/>
    </source>
</evidence>
<gene>
    <name evidence="1" type="ORF">BOLC4T24132H</name>
</gene>
<accession>A0A3P6CFT0</accession>
<dbReference type="EMBL" id="LR031873">
    <property type="protein sequence ID" value="VDD08681.1"/>
    <property type="molecule type" value="Genomic_DNA"/>
</dbReference>
<proteinExistence type="predicted"/>
<dbReference type="AlphaFoldDB" id="A0A3P6CFT0"/>
<name>A0A3P6CFT0_BRAOL</name>
<protein>
    <submittedName>
        <fullName evidence="1">Uncharacterized protein</fullName>
    </submittedName>
</protein>